<protein>
    <submittedName>
        <fullName evidence="2">Uncharacterized protein</fullName>
    </submittedName>
</protein>
<feature type="compositionally biased region" description="Low complexity" evidence="1">
    <location>
        <begin position="47"/>
        <end position="57"/>
    </location>
</feature>
<reference evidence="2" key="1">
    <citation type="submission" date="2021-01" db="EMBL/GenBank/DDBJ databases">
        <authorList>
            <person name="Corre E."/>
            <person name="Pelletier E."/>
            <person name="Niang G."/>
            <person name="Scheremetjew M."/>
            <person name="Finn R."/>
            <person name="Kale V."/>
            <person name="Holt S."/>
            <person name="Cochrane G."/>
            <person name="Meng A."/>
            <person name="Brown T."/>
            <person name="Cohen L."/>
        </authorList>
    </citation>
    <scope>NUCLEOTIDE SEQUENCE</scope>
    <source>
        <strain evidence="2">10249 10 AB</strain>
    </source>
</reference>
<feature type="region of interest" description="Disordered" evidence="1">
    <location>
        <begin position="950"/>
        <end position="1004"/>
    </location>
</feature>
<organism evidence="2">
    <name type="scientific">Pseudo-nitzschia australis</name>
    <dbReference type="NCBI Taxonomy" id="44445"/>
    <lineage>
        <taxon>Eukaryota</taxon>
        <taxon>Sar</taxon>
        <taxon>Stramenopiles</taxon>
        <taxon>Ochrophyta</taxon>
        <taxon>Bacillariophyta</taxon>
        <taxon>Bacillariophyceae</taxon>
        <taxon>Bacillariophycidae</taxon>
        <taxon>Bacillariales</taxon>
        <taxon>Bacillariaceae</taxon>
        <taxon>Pseudo-nitzschia</taxon>
    </lineage>
</organism>
<feature type="compositionally biased region" description="Basic and acidic residues" evidence="1">
    <location>
        <begin position="63"/>
        <end position="125"/>
    </location>
</feature>
<feature type="compositionally biased region" description="Polar residues" evidence="1">
    <location>
        <begin position="1058"/>
        <end position="1076"/>
    </location>
</feature>
<evidence type="ECO:0000256" key="1">
    <source>
        <dbReference type="SAM" id="MobiDB-lite"/>
    </source>
</evidence>
<evidence type="ECO:0000313" key="2">
    <source>
        <dbReference type="EMBL" id="CAE0707682.1"/>
    </source>
</evidence>
<feature type="compositionally biased region" description="Polar residues" evidence="1">
    <location>
        <begin position="183"/>
        <end position="192"/>
    </location>
</feature>
<feature type="compositionally biased region" description="Basic and acidic residues" evidence="1">
    <location>
        <begin position="11"/>
        <end position="20"/>
    </location>
</feature>
<feature type="region of interest" description="Disordered" evidence="1">
    <location>
        <begin position="338"/>
        <end position="366"/>
    </location>
</feature>
<feature type="compositionally biased region" description="Polar residues" evidence="1">
    <location>
        <begin position="950"/>
        <end position="973"/>
    </location>
</feature>
<accession>A0A7S4EEB5</accession>
<feature type="compositionally biased region" description="Polar residues" evidence="1">
    <location>
        <begin position="1084"/>
        <end position="1097"/>
    </location>
</feature>
<feature type="region of interest" description="Disordered" evidence="1">
    <location>
        <begin position="1043"/>
        <end position="1097"/>
    </location>
</feature>
<dbReference type="EMBL" id="HBIX01000503">
    <property type="protein sequence ID" value="CAE0707682.1"/>
    <property type="molecule type" value="Transcribed_RNA"/>
</dbReference>
<feature type="compositionally biased region" description="Basic and acidic residues" evidence="1">
    <location>
        <begin position="338"/>
        <end position="354"/>
    </location>
</feature>
<proteinExistence type="predicted"/>
<gene>
    <name evidence="2" type="ORF">PAUS00366_LOCUS402</name>
</gene>
<feature type="compositionally biased region" description="Basic and acidic residues" evidence="1">
    <location>
        <begin position="164"/>
        <end position="182"/>
    </location>
</feature>
<feature type="region of interest" description="Disordered" evidence="1">
    <location>
        <begin position="1"/>
        <end position="192"/>
    </location>
</feature>
<sequence>MTIPRSVSPSRRAEDDDSKTGDFGNLAIYPQYESSSTSFKKSKKLRSSSVRISNSKSTNGIPETREANESDGRHNRFDVSKHEMKDREGINDFSREPESPRRHGREDENRDFPEEIDRSVHSEYSRRKKVGMVDNESSDEAIEFTKKRYKQRKSTAKSNSSRQSKNDSLKERRVQNEGDRTNSESTHSANASGTITKVDKLFTRRRFKQRAILAKQKATKKLSIGAIASDLVSLVVGQLDFNRSLGFSGCPSVADSDPDDEYNALASTNVEQIGKTNQNQEKEETHNIGTTFFQLLSWDERKTDDNCFNLHDRDTSRIDANLGQSIDEETLNSLILTKQEHSSRSESARRKNDAPPHVVQNPFTSRAFELNSKNEMKQGITRSRIRTMNDSVLCSGLEVFSCRNESQHCEANQGRECSEDKTIINDGCRFKESHLSLQRNSDDLSQGHYTRNNKGNLVTKTTLLASIRKERISTPTSLRSLPTETIMVESTKQSGEMAIKKNEGYSQDRKSVILCSDPEEKRQPKNVHAKKDKCSPNDKAYTVKLINDEASLCSVQQKEFKKLDLVKSRVPGIVQQSEDDEIEAKSNYNCIQEEKRFKDDGATQKNFFSNDEQPDHIMEVGVREGSALDNDDQKRNGIEHSAKKKWPMPVVNVESVSTEQNEMTPTLKELMKSIDASSSNPMHIDDLLSNIDDVVHSLIKEGKLPRNGMNDESSDRRQRALSKHTAELVRNLSVLRAHRVSRSNEGISMDSQTISIPSAIQNRPSVKLQTSQREHRCSDVKWPEAVLNHYEPRSMSKLAKIRARRDEAAMRIKKQTYRMSLIKDDSTSSAPRRKFHGEIKESPAVGIGTDSFLTKSLSSKRLRRRPKPEDMMSQLDGKLRMDLSIHNESSDSSKVNREISKVELFLANKPGEEKLSTLEKRMIPLSTEKMASASKTNLYDPNSISQLSIPNRYMQSKDSATTATTPARKNFSINEVIPAIPRSNSRSGKPVQSHTSSPTISDIYSRKSLHKTQIVRPSRSDIDMQEWEKIELKKLPLILNPSRTERGESRDEWEDYHSATTTSKTYDTDENYTSYSGDEDTMGDETTGSTSDSQRLKNISSMIEELRLRRRNQLSA</sequence>
<feature type="compositionally biased region" description="Polar residues" evidence="1">
    <location>
        <begin position="982"/>
        <end position="1002"/>
    </location>
</feature>
<dbReference type="AlphaFoldDB" id="A0A7S4EEB5"/>
<name>A0A7S4EEB5_9STRA</name>